<gene>
    <name evidence="4" type="ORF">GGR17_002711</name>
</gene>
<keyword evidence="1" id="KW-0472">Membrane</keyword>
<dbReference type="InterPro" id="IPR000873">
    <property type="entry name" value="AMP-dep_synth/lig_dom"/>
</dbReference>
<feature type="transmembrane region" description="Helical" evidence="1">
    <location>
        <begin position="78"/>
        <end position="97"/>
    </location>
</feature>
<dbReference type="InterPro" id="IPR020845">
    <property type="entry name" value="AMP-binding_CS"/>
</dbReference>
<keyword evidence="5" id="KW-1185">Reference proteome</keyword>
<evidence type="ECO:0000259" key="2">
    <source>
        <dbReference type="Pfam" id="PF00501"/>
    </source>
</evidence>
<accession>A0A840CFK2</accession>
<dbReference type="EC" id="6.2.1.3" evidence="4"/>
<proteinExistence type="predicted"/>
<dbReference type="PANTHER" id="PTHR43767">
    <property type="entry name" value="LONG-CHAIN-FATTY-ACID--COA LIGASE"/>
    <property type="match status" value="1"/>
</dbReference>
<keyword evidence="1" id="KW-1133">Transmembrane helix</keyword>
<dbReference type="InterPro" id="IPR045851">
    <property type="entry name" value="AMP-bd_C_sf"/>
</dbReference>
<evidence type="ECO:0000259" key="3">
    <source>
        <dbReference type="Pfam" id="PF13193"/>
    </source>
</evidence>
<dbReference type="InterPro" id="IPR050237">
    <property type="entry name" value="ATP-dep_AMP-bd_enzyme"/>
</dbReference>
<dbReference type="Pfam" id="PF13193">
    <property type="entry name" value="AMP-binding_C"/>
    <property type="match status" value="1"/>
</dbReference>
<feature type="domain" description="AMP-dependent synthetase/ligase" evidence="2">
    <location>
        <begin position="22"/>
        <end position="363"/>
    </location>
</feature>
<dbReference type="InterPro" id="IPR042099">
    <property type="entry name" value="ANL_N_sf"/>
</dbReference>
<dbReference type="InterPro" id="IPR025110">
    <property type="entry name" value="AMP-bd_C"/>
</dbReference>
<feature type="domain" description="AMP-binding enzyme C-terminal" evidence="3">
    <location>
        <begin position="414"/>
        <end position="489"/>
    </location>
</feature>
<dbReference type="Gene3D" id="3.40.50.12780">
    <property type="entry name" value="N-terminal domain of ligase-like"/>
    <property type="match status" value="1"/>
</dbReference>
<evidence type="ECO:0000313" key="4">
    <source>
        <dbReference type="EMBL" id="MBB4022892.1"/>
    </source>
</evidence>
<dbReference type="RefSeq" id="WP_054540017.1">
    <property type="nucleotide sequence ID" value="NZ_JACIEQ010000003.1"/>
</dbReference>
<organism evidence="4 5">
    <name type="scientific">Actibacterium naphthalenivorans</name>
    <dbReference type="NCBI Taxonomy" id="1614693"/>
    <lineage>
        <taxon>Bacteria</taxon>
        <taxon>Pseudomonadati</taxon>
        <taxon>Pseudomonadota</taxon>
        <taxon>Alphaproteobacteria</taxon>
        <taxon>Rhodobacterales</taxon>
        <taxon>Roseobacteraceae</taxon>
        <taxon>Actibacterium</taxon>
    </lineage>
</organism>
<comment type="caution">
    <text evidence="4">The sequence shown here is derived from an EMBL/GenBank/DDBJ whole genome shotgun (WGS) entry which is preliminary data.</text>
</comment>
<dbReference type="Pfam" id="PF00501">
    <property type="entry name" value="AMP-binding"/>
    <property type="match status" value="1"/>
</dbReference>
<sequence>MKSLDCLDWRGTEPAGSLIEIFENRVNQHPNRLFIADMSIRLTWGEVAQALRGFASTYGEQLRDKDVAMFMGNGAPFFITYLSVLFCGGRVALLNAAMPRKSGALLMESLTPEMVFADHPLEFKPDAIVVDNAMIAGWVASDAEAQSACGTGHTPATYLFSGGTTGIPKRILYSHRKLVSAGARMQWGWPTREADVFLPIAPYSHIYGFLAGICLPLQSGGSSIVPERFHPAGVLDLIERERVSVLGGGPPAVYQALMSDPDLDQRDLSSLRVCPGGGAAFPVEVHRRWEKLTGLTIYEGYGMTEVAPITANTDSRGSRLGAAGKPVPDTEVDIVDLQTGSRSLPRGEAGEIRVRGPHVMPGYCDNPEETALVLRDGWVHTGDIGVIDEEGFLTITDRKKDVIIHKGFNVFPREVEEAVMSHPDVAGVCVVGVPDARSGEVVVAYVVLRAGAQVDAEMLCESCRQFLVPYKLPGRIEFLGALPLTPAGKVDRMALRARARGARESENA</sequence>
<dbReference type="PROSITE" id="PS00455">
    <property type="entry name" value="AMP_BINDING"/>
    <property type="match status" value="1"/>
</dbReference>
<dbReference type="Gene3D" id="3.30.300.30">
    <property type="match status" value="1"/>
</dbReference>
<dbReference type="Proteomes" id="UP000585681">
    <property type="component" value="Unassembled WGS sequence"/>
</dbReference>
<dbReference type="GO" id="GO:0004467">
    <property type="term" value="F:long-chain fatty acid-CoA ligase activity"/>
    <property type="evidence" value="ECO:0007669"/>
    <property type="project" value="UniProtKB-EC"/>
</dbReference>
<dbReference type="PANTHER" id="PTHR43767:SF1">
    <property type="entry name" value="NONRIBOSOMAL PEPTIDE SYNTHASE PES1 (EUROFUNG)-RELATED"/>
    <property type="match status" value="1"/>
</dbReference>
<reference evidence="4" key="1">
    <citation type="submission" date="2020-08" db="EMBL/GenBank/DDBJ databases">
        <title>Genomic Encyclopedia of Type Strains, Phase IV (KMG-IV): sequencing the most valuable type-strain genomes for metagenomic binning, comparative biology and taxonomic classification.</title>
        <authorList>
            <person name="Goeker M."/>
        </authorList>
    </citation>
    <scope>NUCLEOTIDE SEQUENCE [LARGE SCALE GENOMIC DNA]</scope>
    <source>
        <strain evidence="4">DSM 105040</strain>
    </source>
</reference>
<keyword evidence="4" id="KW-0436">Ligase</keyword>
<protein>
    <submittedName>
        <fullName evidence="4">Long-chain acyl-CoA synthetase</fullName>
        <ecNumber evidence="4">6.2.1.3</ecNumber>
    </submittedName>
</protein>
<dbReference type="EMBL" id="JACIEQ010000003">
    <property type="protein sequence ID" value="MBB4022892.1"/>
    <property type="molecule type" value="Genomic_DNA"/>
</dbReference>
<keyword evidence="1" id="KW-0812">Transmembrane</keyword>
<evidence type="ECO:0000256" key="1">
    <source>
        <dbReference type="SAM" id="Phobius"/>
    </source>
</evidence>
<name>A0A840CFK2_9RHOB</name>
<dbReference type="AlphaFoldDB" id="A0A840CFK2"/>
<dbReference type="SUPFAM" id="SSF56801">
    <property type="entry name" value="Acetyl-CoA synthetase-like"/>
    <property type="match status" value="1"/>
</dbReference>
<evidence type="ECO:0000313" key="5">
    <source>
        <dbReference type="Proteomes" id="UP000585681"/>
    </source>
</evidence>